<dbReference type="EMBL" id="JBHUGY010000017">
    <property type="protein sequence ID" value="MFD2053436.1"/>
    <property type="molecule type" value="Genomic_DNA"/>
</dbReference>
<proteinExistence type="predicted"/>
<dbReference type="EMBL" id="JBHUGY010000016">
    <property type="protein sequence ID" value="MFD2053318.1"/>
    <property type="molecule type" value="Genomic_DNA"/>
</dbReference>
<dbReference type="RefSeq" id="WP_379018079.1">
    <property type="nucleotide sequence ID" value="NZ_JBHUGY010000016.1"/>
</dbReference>
<dbReference type="EMBL" id="JBHUGY010000023">
    <property type="protein sequence ID" value="MFD2054410.1"/>
    <property type="molecule type" value="Genomic_DNA"/>
</dbReference>
<evidence type="ECO:0000313" key="3">
    <source>
        <dbReference type="EMBL" id="MFD2053791.1"/>
    </source>
</evidence>
<protein>
    <submittedName>
        <fullName evidence="1">Uncharacterized protein</fullName>
    </submittedName>
</protein>
<dbReference type="Proteomes" id="UP001597349">
    <property type="component" value="Unassembled WGS sequence"/>
</dbReference>
<evidence type="ECO:0000313" key="1">
    <source>
        <dbReference type="EMBL" id="MFD2053318.1"/>
    </source>
</evidence>
<dbReference type="EMBL" id="JBHUGY010000019">
    <property type="protein sequence ID" value="MFD2053791.1"/>
    <property type="molecule type" value="Genomic_DNA"/>
</dbReference>
<keyword evidence="6" id="KW-1185">Reference proteome</keyword>
<organism evidence="1 6">
    <name type="scientific">Mesorhizobium calcicola</name>
    <dbReference type="NCBI Taxonomy" id="1300310"/>
    <lineage>
        <taxon>Bacteria</taxon>
        <taxon>Pseudomonadati</taxon>
        <taxon>Pseudomonadota</taxon>
        <taxon>Alphaproteobacteria</taxon>
        <taxon>Hyphomicrobiales</taxon>
        <taxon>Phyllobacteriaceae</taxon>
        <taxon>Mesorhizobium</taxon>
    </lineage>
</organism>
<accession>A0ABW4WB27</accession>
<gene>
    <name evidence="1" type="ORF">ACFSQT_09535</name>
    <name evidence="2" type="ORF">ACFSQT_10165</name>
    <name evidence="3" type="ORF">ACFSQT_12055</name>
    <name evidence="4" type="ORF">ACFSQT_15305</name>
    <name evidence="5" type="ORF">ACFSQT_25750</name>
</gene>
<evidence type="ECO:0000313" key="5">
    <source>
        <dbReference type="EMBL" id="MFD2056351.1"/>
    </source>
</evidence>
<reference evidence="6" key="2">
    <citation type="journal article" date="2019" name="Int. J. Syst. Evol. Microbiol.">
        <title>The Global Catalogue of Microorganisms (GCM) 10K type strain sequencing project: providing services to taxonomists for standard genome sequencing and annotation.</title>
        <authorList>
            <consortium name="The Broad Institute Genomics Platform"/>
            <consortium name="The Broad Institute Genome Sequencing Center for Infectious Disease"/>
            <person name="Wu L."/>
            <person name="Ma J."/>
        </authorList>
    </citation>
    <scope>NUCLEOTIDE SEQUENCE [LARGE SCALE GENOMIC DNA]</scope>
    <source>
        <strain evidence="6">CGMCC 1.16226</strain>
    </source>
</reference>
<reference evidence="1" key="3">
    <citation type="submission" date="2024-09" db="EMBL/GenBank/DDBJ databases">
        <authorList>
            <person name="Sun Q."/>
            <person name="Mori K."/>
        </authorList>
    </citation>
    <scope>NUCLEOTIDE SEQUENCE</scope>
    <source>
        <strain evidence="1">ICMP 19560</strain>
    </source>
</reference>
<name>A0ABW4WB27_9HYPH</name>
<comment type="caution">
    <text evidence="1">The sequence shown here is derived from an EMBL/GenBank/DDBJ whole genome shotgun (WGS) entry which is preliminary data.</text>
</comment>
<evidence type="ECO:0000313" key="6">
    <source>
        <dbReference type="Proteomes" id="UP001597349"/>
    </source>
</evidence>
<sequence>MGEKRSLRRLTDRTYCRGMTELALEPGGGLRGLPIGSTKGSVRTFFGDKHQPFKRTPEGNPTDYWADAGVFAYYDSDERLEALEFASPSNPTLNGLALISVSMGEATQILQSLDPKLRLGPDGATSTQLGIGVWSSTGEADQPVMSAITFGPGYYD</sequence>
<reference evidence="1" key="1">
    <citation type="journal article" date="2014" name="Int. J. Syst. Evol. Microbiol.">
        <title>Complete genome of a new Firmicutes species belonging to the dominant human colonic microbiota ('Ruminococcus bicirculans') reveals two chromosomes and a selective capacity to utilize plant glucans.</title>
        <authorList>
            <consortium name="NISC Comparative Sequencing Program"/>
            <person name="Wegmann U."/>
            <person name="Louis P."/>
            <person name="Goesmann A."/>
            <person name="Henrissat B."/>
            <person name="Duncan S.H."/>
            <person name="Flint H.J."/>
        </authorList>
    </citation>
    <scope>NUCLEOTIDE SEQUENCE</scope>
    <source>
        <strain evidence="1">ICMP 19560</strain>
    </source>
</reference>
<dbReference type="EMBL" id="JBHUGY010000038">
    <property type="protein sequence ID" value="MFD2056351.1"/>
    <property type="molecule type" value="Genomic_DNA"/>
</dbReference>
<evidence type="ECO:0000313" key="2">
    <source>
        <dbReference type="EMBL" id="MFD2053436.1"/>
    </source>
</evidence>
<evidence type="ECO:0000313" key="4">
    <source>
        <dbReference type="EMBL" id="MFD2054410.1"/>
    </source>
</evidence>